<comment type="caution">
    <text evidence="4">The sequence shown here is derived from an EMBL/GenBank/DDBJ whole genome shotgun (WGS) entry which is preliminary data.</text>
</comment>
<sequence>MPITETFFPAFLKACDDDPNDILVIQLTCGICHEQMTLEDGADPQLPPCEKGSLIHRDEEKSIALIEDILKLRRNRWYCFNCDADVFTTWLQMLMKISMDCTDDMGGPPPDDELWLVNQAPLPMDLEVPIKMIEKGLLKAHGIAVPDDGSTVFNYEIRLYEPRDKQDMFLVWERRHIEKMEQEIRDNWLGSRKLMVLDLAYDLRDLWSDENVRRKMEERVESGKRSMMDYIDDVEEAARDDEEAAGDDEDEEPDVKELLPPDHQPPAILQLTKHLLTISDQVPKMSSPKNPISAAYYPELAKIINNDPTAIERLELECGMCQDKMSNPEDKTCNAIIFPRGHMFCPPCVKEYRTHTLSNDIPYRCPVCRTDLKGKICGCPGDKDTLFEPTQHQNESLLARLKEEISNPEGPCVSCQMTTLVCNLRRIALYVHDPAQLIKDGHMLRVTAQKRDDKGVQAESDNAEVVRQLPISAELMELFNLAGSSLDAVWNGPLDPEEESSLFDFELALCKRYPEEHKDWPHRRGQMDFVERVGWRRPDSTESSRLFEAFKGAIELGEAFISDGDYKEHQRRMRNLERLEVIFSETLELEEAEMRATGMN</sequence>
<evidence type="ECO:0000313" key="4">
    <source>
        <dbReference type="EMBL" id="VTT56863.1"/>
    </source>
</evidence>
<dbReference type="PROSITE" id="PS50089">
    <property type="entry name" value="ZF_RING_2"/>
    <property type="match status" value="1"/>
</dbReference>
<proteinExistence type="predicted"/>
<accession>A0A9Q9U6F7</accession>
<protein>
    <recommendedName>
        <fullName evidence="3">RING-type domain-containing protein</fullName>
    </recommendedName>
</protein>
<keyword evidence="1" id="KW-0479">Metal-binding</keyword>
<dbReference type="InterPro" id="IPR001841">
    <property type="entry name" value="Znf_RING"/>
</dbReference>
<dbReference type="Gene3D" id="3.30.40.10">
    <property type="entry name" value="Zinc/RING finger domain, C3HC4 (zinc finger)"/>
    <property type="match status" value="1"/>
</dbReference>
<name>A0A9Q9U6F7_FUSFU</name>
<dbReference type="GO" id="GO:0008270">
    <property type="term" value="F:zinc ion binding"/>
    <property type="evidence" value="ECO:0007669"/>
    <property type="project" value="UniProtKB-KW"/>
</dbReference>
<feature type="domain" description="RING-type" evidence="3">
    <location>
        <begin position="318"/>
        <end position="369"/>
    </location>
</feature>
<evidence type="ECO:0000256" key="2">
    <source>
        <dbReference type="SAM" id="MobiDB-lite"/>
    </source>
</evidence>
<evidence type="ECO:0000259" key="3">
    <source>
        <dbReference type="PROSITE" id="PS50089"/>
    </source>
</evidence>
<keyword evidence="1" id="KW-0862">Zinc</keyword>
<dbReference type="InterPro" id="IPR013083">
    <property type="entry name" value="Znf_RING/FYVE/PHD"/>
</dbReference>
<dbReference type="EMBL" id="CABFJX010000004">
    <property type="protein sequence ID" value="VTT56863.1"/>
    <property type="molecule type" value="Genomic_DNA"/>
</dbReference>
<dbReference type="SUPFAM" id="SSF57850">
    <property type="entry name" value="RING/U-box"/>
    <property type="match status" value="1"/>
</dbReference>
<evidence type="ECO:0000256" key="1">
    <source>
        <dbReference type="PROSITE-ProRule" id="PRU00175"/>
    </source>
</evidence>
<gene>
    <name evidence="4" type="ORF">C2S_13348</name>
</gene>
<feature type="compositionally biased region" description="Acidic residues" evidence="2">
    <location>
        <begin position="238"/>
        <end position="254"/>
    </location>
</feature>
<evidence type="ECO:0000313" key="5">
    <source>
        <dbReference type="Proteomes" id="UP000760494"/>
    </source>
</evidence>
<dbReference type="Proteomes" id="UP000760494">
    <property type="component" value="Unassembled WGS sequence"/>
</dbReference>
<keyword evidence="1" id="KW-0863">Zinc-finger</keyword>
<dbReference type="AlphaFoldDB" id="A0A9Q9U6F7"/>
<organism evidence="4 5">
    <name type="scientific">Fusarium fujikuroi</name>
    <name type="common">Bakanae and foot rot disease fungus</name>
    <name type="synonym">Gibberella fujikuroi</name>
    <dbReference type="NCBI Taxonomy" id="5127"/>
    <lineage>
        <taxon>Eukaryota</taxon>
        <taxon>Fungi</taxon>
        <taxon>Dikarya</taxon>
        <taxon>Ascomycota</taxon>
        <taxon>Pezizomycotina</taxon>
        <taxon>Sordariomycetes</taxon>
        <taxon>Hypocreomycetidae</taxon>
        <taxon>Hypocreales</taxon>
        <taxon>Nectriaceae</taxon>
        <taxon>Fusarium</taxon>
        <taxon>Fusarium fujikuroi species complex</taxon>
    </lineage>
</organism>
<feature type="region of interest" description="Disordered" evidence="2">
    <location>
        <begin position="238"/>
        <end position="263"/>
    </location>
</feature>
<reference evidence="4" key="1">
    <citation type="submission" date="2019-05" db="EMBL/GenBank/DDBJ databases">
        <authorList>
            <person name="Piombo E."/>
        </authorList>
    </citation>
    <scope>NUCLEOTIDE SEQUENCE</scope>
    <source>
        <strain evidence="4">C2S</strain>
    </source>
</reference>